<dbReference type="CDD" id="cd00130">
    <property type="entry name" value="PAS"/>
    <property type="match status" value="1"/>
</dbReference>
<dbReference type="InterPro" id="IPR013655">
    <property type="entry name" value="PAS_fold_3"/>
</dbReference>
<evidence type="ECO:0000313" key="2">
    <source>
        <dbReference type="EMBL" id="QGY03546.1"/>
    </source>
</evidence>
<dbReference type="InterPro" id="IPR035965">
    <property type="entry name" value="PAS-like_dom_sf"/>
</dbReference>
<reference evidence="2 3" key="1">
    <citation type="journal article" date="2012" name="Genet. Mol. Biol.">
        <title>Analysis of 16S rRNA and mxaF genes revealing insights into Methylobacterium niche-specific plant association.</title>
        <authorList>
            <person name="Dourado M.N."/>
            <person name="Andreote F.D."/>
            <person name="Dini-Andreote F."/>
            <person name="Conti R."/>
            <person name="Araujo J.M."/>
            <person name="Araujo W.L."/>
        </authorList>
    </citation>
    <scope>NUCLEOTIDE SEQUENCE [LARGE SCALE GENOMIC DNA]</scope>
    <source>
        <strain evidence="2 3">SR1.6/6</strain>
    </source>
</reference>
<dbReference type="KEGG" id="mmes:MMSR116_17875"/>
<dbReference type="Pfam" id="PF08447">
    <property type="entry name" value="PAS_3"/>
    <property type="match status" value="1"/>
</dbReference>
<feature type="domain" description="PAS fold-3" evidence="1">
    <location>
        <begin position="37"/>
        <end position="112"/>
    </location>
</feature>
<gene>
    <name evidence="2" type="ORF">MMSR116_17875</name>
</gene>
<proteinExistence type="predicted"/>
<dbReference type="Proteomes" id="UP000012488">
    <property type="component" value="Chromosome"/>
</dbReference>
<sequence>MSNPATRTVPAYVPEALAASNVGTWRTGQTVQHYITDETAAALFGLDPEQAAEGVPLLNYSRAVHPADRAVFHEKIDRVTEYGGLFVIEYRTMPRAGALRWVLARGRYERDPLTGEMQGRGILIDITESKLDGHVEDRALFIKPHTHKHPLDRAADLAVETRQAIDQVGGHEGQALRHAIDALLWLLGRTLARRNGRRPS</sequence>
<dbReference type="AlphaFoldDB" id="A0A6B9FP85"/>
<dbReference type="SUPFAM" id="SSF55785">
    <property type="entry name" value="PYP-like sensor domain (PAS domain)"/>
    <property type="match status" value="1"/>
</dbReference>
<organism evidence="2 3">
    <name type="scientific">Methylobacterium mesophilicum SR1.6/6</name>
    <dbReference type="NCBI Taxonomy" id="908290"/>
    <lineage>
        <taxon>Bacteria</taxon>
        <taxon>Pseudomonadati</taxon>
        <taxon>Pseudomonadota</taxon>
        <taxon>Alphaproteobacteria</taxon>
        <taxon>Hyphomicrobiales</taxon>
        <taxon>Methylobacteriaceae</taxon>
        <taxon>Methylobacterium</taxon>
    </lineage>
</organism>
<reference evidence="2 3" key="2">
    <citation type="journal article" date="2013" name="Genome Announc.">
        <title>Draft Genome Sequence of Methylobacterium mesophilicum Strain SR1.6/6, Isolated from Citrus sinensis.</title>
        <authorList>
            <person name="Marinho Almeida D."/>
            <person name="Dini-Andreote F."/>
            <person name="Camargo Neves A.A."/>
            <person name="Juca Ramos R.T."/>
            <person name="Andreote F.D."/>
            <person name="Carneiro A.R."/>
            <person name="Oliveira de Souza Lima A."/>
            <person name="Caracciolo Gomes de Sa P.H."/>
            <person name="Ribeiro Barbosa M.S."/>
            <person name="Araujo W.L."/>
            <person name="Silva A."/>
        </authorList>
    </citation>
    <scope>NUCLEOTIDE SEQUENCE [LARGE SCALE GENOMIC DNA]</scope>
    <source>
        <strain evidence="2 3">SR1.6/6</strain>
    </source>
</reference>
<dbReference type="OrthoDB" id="7990886at2"/>
<evidence type="ECO:0000313" key="3">
    <source>
        <dbReference type="Proteomes" id="UP000012488"/>
    </source>
</evidence>
<dbReference type="EMBL" id="CP043538">
    <property type="protein sequence ID" value="QGY03546.1"/>
    <property type="molecule type" value="Genomic_DNA"/>
</dbReference>
<protein>
    <submittedName>
        <fullName evidence="2">PAS domain-containing protein</fullName>
    </submittedName>
</protein>
<accession>A0A6B9FP85</accession>
<evidence type="ECO:0000259" key="1">
    <source>
        <dbReference type="Pfam" id="PF08447"/>
    </source>
</evidence>
<dbReference type="InterPro" id="IPR000014">
    <property type="entry name" value="PAS"/>
</dbReference>
<dbReference type="Gene3D" id="3.30.450.20">
    <property type="entry name" value="PAS domain"/>
    <property type="match status" value="1"/>
</dbReference>
<name>A0A6B9FP85_9HYPH</name>